<dbReference type="GO" id="GO:0045944">
    <property type="term" value="P:positive regulation of transcription by RNA polymerase II"/>
    <property type="evidence" value="ECO:0007669"/>
    <property type="project" value="TreeGrafter"/>
</dbReference>
<dbReference type="PANTHER" id="PTHR24082:SF42">
    <property type="entry name" value="THYROID HORMONE RECEPTOR ALPHA"/>
    <property type="match status" value="1"/>
</dbReference>
<name>A0A8C4JVR1_DRONO</name>
<reference evidence="10" key="2">
    <citation type="submission" date="2025-09" db="UniProtKB">
        <authorList>
            <consortium name="Ensembl"/>
        </authorList>
    </citation>
    <scope>IDENTIFICATION</scope>
</reference>
<dbReference type="GO" id="GO:0002154">
    <property type="term" value="P:thyroid hormone receptor signaling pathway"/>
    <property type="evidence" value="ECO:0007669"/>
    <property type="project" value="TreeGrafter"/>
</dbReference>
<evidence type="ECO:0000256" key="5">
    <source>
        <dbReference type="ARBA" id="ARBA00023015"/>
    </source>
</evidence>
<dbReference type="GO" id="GO:0004879">
    <property type="term" value="F:nuclear receptor activity"/>
    <property type="evidence" value="ECO:0007669"/>
    <property type="project" value="InterPro"/>
</dbReference>
<keyword evidence="2" id="KW-0479">Metal-binding</keyword>
<keyword evidence="3" id="KW-0863">Zinc-finger</keyword>
<evidence type="ECO:0000256" key="1">
    <source>
        <dbReference type="ARBA" id="ARBA00008092"/>
    </source>
</evidence>
<evidence type="ECO:0000256" key="6">
    <source>
        <dbReference type="ARBA" id="ARBA00023125"/>
    </source>
</evidence>
<comment type="similarity">
    <text evidence="1">Belongs to the nuclear hormone receptor family. NR1 subfamily.</text>
</comment>
<dbReference type="GO" id="GO:0030154">
    <property type="term" value="P:cell differentiation"/>
    <property type="evidence" value="ECO:0007669"/>
    <property type="project" value="TreeGrafter"/>
</dbReference>
<feature type="compositionally biased region" description="Basic and acidic residues" evidence="9">
    <location>
        <begin position="140"/>
        <end position="153"/>
    </location>
</feature>
<keyword evidence="8" id="KW-0675">Receptor</keyword>
<dbReference type="SUPFAM" id="SSF48508">
    <property type="entry name" value="Nuclear receptor ligand-binding domain"/>
    <property type="match status" value="1"/>
</dbReference>
<reference evidence="10" key="1">
    <citation type="submission" date="2025-08" db="UniProtKB">
        <authorList>
            <consortium name="Ensembl"/>
        </authorList>
    </citation>
    <scope>IDENTIFICATION</scope>
</reference>
<protein>
    <submittedName>
        <fullName evidence="10">Uncharacterized LOC112981449</fullName>
    </submittedName>
</protein>
<dbReference type="GO" id="GO:0048384">
    <property type="term" value="P:retinoic acid receptor signaling pathway"/>
    <property type="evidence" value="ECO:0007669"/>
    <property type="project" value="TreeGrafter"/>
</dbReference>
<dbReference type="PRINTS" id="PR00546">
    <property type="entry name" value="THYROIDHORMR"/>
</dbReference>
<keyword evidence="6" id="KW-0238">DNA-binding</keyword>
<dbReference type="Gene3D" id="1.10.565.10">
    <property type="entry name" value="Retinoid X Receptor"/>
    <property type="match status" value="1"/>
</dbReference>
<evidence type="ECO:0000256" key="4">
    <source>
        <dbReference type="ARBA" id="ARBA00022833"/>
    </source>
</evidence>
<evidence type="ECO:0000256" key="3">
    <source>
        <dbReference type="ARBA" id="ARBA00022771"/>
    </source>
</evidence>
<dbReference type="Proteomes" id="UP000694423">
    <property type="component" value="Unplaced"/>
</dbReference>
<keyword evidence="11" id="KW-1185">Reference proteome</keyword>
<evidence type="ECO:0000256" key="7">
    <source>
        <dbReference type="ARBA" id="ARBA00023163"/>
    </source>
</evidence>
<dbReference type="GO" id="GO:0000978">
    <property type="term" value="F:RNA polymerase II cis-regulatory region sequence-specific DNA binding"/>
    <property type="evidence" value="ECO:0007669"/>
    <property type="project" value="TreeGrafter"/>
</dbReference>
<evidence type="ECO:0000313" key="10">
    <source>
        <dbReference type="Ensembl" id="ENSDNVP00000014986.1"/>
    </source>
</evidence>
<dbReference type="InterPro" id="IPR050234">
    <property type="entry name" value="Nuclear_hormone_rcpt_NR1"/>
</dbReference>
<dbReference type="Ensembl" id="ENSDNVT00000018002.1">
    <property type="protein sequence ID" value="ENSDNVP00000014986.1"/>
    <property type="gene ID" value="ENSDNVG00000010536.1"/>
</dbReference>
<dbReference type="InterPro" id="IPR035500">
    <property type="entry name" value="NHR-like_dom_sf"/>
</dbReference>
<feature type="compositionally biased region" description="Basic and acidic residues" evidence="9">
    <location>
        <begin position="121"/>
        <end position="131"/>
    </location>
</feature>
<feature type="region of interest" description="Disordered" evidence="9">
    <location>
        <begin position="121"/>
        <end position="200"/>
    </location>
</feature>
<dbReference type="GO" id="GO:0090575">
    <property type="term" value="C:RNA polymerase II transcription regulator complex"/>
    <property type="evidence" value="ECO:0007669"/>
    <property type="project" value="TreeGrafter"/>
</dbReference>
<evidence type="ECO:0000256" key="9">
    <source>
        <dbReference type="SAM" id="MobiDB-lite"/>
    </source>
</evidence>
<evidence type="ECO:0000256" key="2">
    <source>
        <dbReference type="ARBA" id="ARBA00022723"/>
    </source>
</evidence>
<dbReference type="InterPro" id="IPR001728">
    <property type="entry name" value="ThyrH_rcpt"/>
</dbReference>
<keyword evidence="4" id="KW-0862">Zinc</keyword>
<dbReference type="GO" id="GO:0000122">
    <property type="term" value="P:negative regulation of transcription by RNA polymerase II"/>
    <property type="evidence" value="ECO:0007669"/>
    <property type="project" value="TreeGrafter"/>
</dbReference>
<dbReference type="PANTHER" id="PTHR24082">
    <property type="entry name" value="NUCLEAR HORMONE RECEPTOR"/>
    <property type="match status" value="1"/>
</dbReference>
<organism evidence="10 11">
    <name type="scientific">Dromaius novaehollandiae</name>
    <name type="common">Emu</name>
    <dbReference type="NCBI Taxonomy" id="8790"/>
    <lineage>
        <taxon>Eukaryota</taxon>
        <taxon>Metazoa</taxon>
        <taxon>Chordata</taxon>
        <taxon>Craniata</taxon>
        <taxon>Vertebrata</taxon>
        <taxon>Euteleostomi</taxon>
        <taxon>Archelosauria</taxon>
        <taxon>Archosauria</taxon>
        <taxon>Dinosauria</taxon>
        <taxon>Saurischia</taxon>
        <taxon>Theropoda</taxon>
        <taxon>Coelurosauria</taxon>
        <taxon>Aves</taxon>
        <taxon>Palaeognathae</taxon>
        <taxon>Casuariiformes</taxon>
        <taxon>Dromaiidae</taxon>
        <taxon>Dromaius</taxon>
    </lineage>
</organism>
<dbReference type="AlphaFoldDB" id="A0A8C4JVR1"/>
<feature type="compositionally biased region" description="Basic residues" evidence="9">
    <location>
        <begin position="163"/>
        <end position="173"/>
    </location>
</feature>
<evidence type="ECO:0000256" key="8">
    <source>
        <dbReference type="ARBA" id="ARBA00023170"/>
    </source>
</evidence>
<sequence length="200" mass="21725">MIKSLQHRPEPSAEEWELIHVVTEAHRSTNAQGSHWKQKRKFLPEDIGQSPMASMPDGDKVDLEAFSEFTKIITPAITRVVDFAKKLPMFSEVGGLPGAGGPPGGPPPDACAAAALRRPDHPAEGLLHGDHVAAGGRALRPRERDADAQRGDGRQAGAAQERRPRRRLRRHLRPGQVPLCLQPGRHRGGPAPGRAAHVLR</sequence>
<accession>A0A8C4JVR1</accession>
<evidence type="ECO:0000313" key="11">
    <source>
        <dbReference type="Proteomes" id="UP000694423"/>
    </source>
</evidence>
<keyword evidence="5" id="KW-0805">Transcription regulation</keyword>
<keyword evidence="7" id="KW-0804">Transcription</keyword>
<dbReference type="GO" id="GO:0008270">
    <property type="term" value="F:zinc ion binding"/>
    <property type="evidence" value="ECO:0007669"/>
    <property type="project" value="UniProtKB-KW"/>
</dbReference>
<proteinExistence type="inferred from homology"/>